<name>A0A915E151_9BILA</name>
<keyword evidence="2" id="KW-1185">Reference proteome</keyword>
<feature type="compositionally biased region" description="Basic and acidic residues" evidence="1">
    <location>
        <begin position="10"/>
        <end position="25"/>
    </location>
</feature>
<sequence>MKKPLVSSQDLEKLKQEEVSRRERLAATAEPSSQATSSTNEHEEEEELDSVLELSNDACFNLLLKNGSSSLTYNGPAVVRTRNAEIRAEKAAAAARALSNTPDMDSSMSNNNNCSSTLPDEASYSRASSSLSSVEQRTVDFEKRQAWRQARLQSMDVESKRTDEVIKLITSIPSSPIPIQ</sequence>
<accession>A0A915E151</accession>
<dbReference type="Proteomes" id="UP000887574">
    <property type="component" value="Unplaced"/>
</dbReference>
<dbReference type="WBParaSite" id="jg2536">
    <property type="protein sequence ID" value="jg2536"/>
    <property type="gene ID" value="jg2536"/>
</dbReference>
<reference evidence="3" key="1">
    <citation type="submission" date="2022-11" db="UniProtKB">
        <authorList>
            <consortium name="WormBaseParasite"/>
        </authorList>
    </citation>
    <scope>IDENTIFICATION</scope>
</reference>
<evidence type="ECO:0000313" key="3">
    <source>
        <dbReference type="WBParaSite" id="jg2536"/>
    </source>
</evidence>
<feature type="region of interest" description="Disordered" evidence="1">
    <location>
        <begin position="1"/>
        <end position="51"/>
    </location>
</feature>
<protein>
    <submittedName>
        <fullName evidence="3">Uncharacterized protein</fullName>
    </submittedName>
</protein>
<dbReference type="AlphaFoldDB" id="A0A915E151"/>
<organism evidence="2 3">
    <name type="scientific">Ditylenchus dipsaci</name>
    <dbReference type="NCBI Taxonomy" id="166011"/>
    <lineage>
        <taxon>Eukaryota</taxon>
        <taxon>Metazoa</taxon>
        <taxon>Ecdysozoa</taxon>
        <taxon>Nematoda</taxon>
        <taxon>Chromadorea</taxon>
        <taxon>Rhabditida</taxon>
        <taxon>Tylenchina</taxon>
        <taxon>Tylenchomorpha</taxon>
        <taxon>Sphaerularioidea</taxon>
        <taxon>Anguinidae</taxon>
        <taxon>Anguininae</taxon>
        <taxon>Ditylenchus</taxon>
    </lineage>
</organism>
<evidence type="ECO:0000313" key="2">
    <source>
        <dbReference type="Proteomes" id="UP000887574"/>
    </source>
</evidence>
<evidence type="ECO:0000256" key="1">
    <source>
        <dbReference type="SAM" id="MobiDB-lite"/>
    </source>
</evidence>
<proteinExistence type="predicted"/>